<evidence type="ECO:0000256" key="1">
    <source>
        <dbReference type="ARBA" id="ARBA00004477"/>
    </source>
</evidence>
<protein>
    <recommendedName>
        <fullName evidence="13">Glycosyltransferase RgtA/B/C/D-like domain-containing protein</fullName>
    </recommendedName>
</protein>
<comment type="pathway">
    <text evidence="2">Glycolipid biosynthesis; glycosylphosphatidylinositol-anchor biosynthesis.</text>
</comment>
<proteinExistence type="predicted"/>
<evidence type="ECO:0000256" key="10">
    <source>
        <dbReference type="SAM" id="Phobius"/>
    </source>
</evidence>
<keyword evidence="4" id="KW-0328">Glycosyltransferase</keyword>
<feature type="transmembrane region" description="Helical" evidence="10">
    <location>
        <begin position="236"/>
        <end position="256"/>
    </location>
</feature>
<evidence type="ECO:0000256" key="4">
    <source>
        <dbReference type="ARBA" id="ARBA00022676"/>
    </source>
</evidence>
<keyword evidence="7" id="KW-0256">Endoplasmic reticulum</keyword>
<reference evidence="12" key="1">
    <citation type="journal article" date="2019" name="Int. J. Syst. Evol. Microbiol.">
        <title>The Global Catalogue of Microorganisms (GCM) 10K type strain sequencing project: providing services to taxonomists for standard genome sequencing and annotation.</title>
        <authorList>
            <consortium name="The Broad Institute Genomics Platform"/>
            <consortium name="The Broad Institute Genome Sequencing Center for Infectious Disease"/>
            <person name="Wu L."/>
            <person name="Ma J."/>
        </authorList>
    </citation>
    <scope>NUCLEOTIDE SEQUENCE [LARGE SCALE GENOMIC DNA]</scope>
    <source>
        <strain evidence="12">CGMCC 1.12471</strain>
    </source>
</reference>
<dbReference type="PANTHER" id="PTHR12468">
    <property type="entry name" value="GPI MANNOSYLTRANSFERASE 2"/>
    <property type="match status" value="1"/>
</dbReference>
<evidence type="ECO:0000313" key="12">
    <source>
        <dbReference type="Proteomes" id="UP001597347"/>
    </source>
</evidence>
<keyword evidence="5" id="KW-0808">Transferase</keyword>
<dbReference type="Proteomes" id="UP001597347">
    <property type="component" value="Unassembled WGS sequence"/>
</dbReference>
<gene>
    <name evidence="11" type="ORF">ACFSBI_10590</name>
</gene>
<dbReference type="RefSeq" id="WP_377934731.1">
    <property type="nucleotide sequence ID" value="NZ_JBHUEA010000015.1"/>
</dbReference>
<accession>A0ABW4LFQ6</accession>
<feature type="transmembrane region" description="Helical" evidence="10">
    <location>
        <begin position="156"/>
        <end position="189"/>
    </location>
</feature>
<comment type="caution">
    <text evidence="11">The sequence shown here is derived from an EMBL/GenBank/DDBJ whole genome shotgun (WGS) entry which is preliminary data.</text>
</comment>
<feature type="transmembrane region" description="Helical" evidence="10">
    <location>
        <begin position="330"/>
        <end position="349"/>
    </location>
</feature>
<dbReference type="PANTHER" id="PTHR12468:SF2">
    <property type="entry name" value="GPI MANNOSYLTRANSFERASE 2"/>
    <property type="match status" value="1"/>
</dbReference>
<name>A0ABW4LFQ6_9MICO</name>
<evidence type="ECO:0000256" key="8">
    <source>
        <dbReference type="ARBA" id="ARBA00022989"/>
    </source>
</evidence>
<evidence type="ECO:0000256" key="3">
    <source>
        <dbReference type="ARBA" id="ARBA00022502"/>
    </source>
</evidence>
<keyword evidence="6 10" id="KW-0812">Transmembrane</keyword>
<evidence type="ECO:0000313" key="11">
    <source>
        <dbReference type="EMBL" id="MFD1721999.1"/>
    </source>
</evidence>
<dbReference type="InterPro" id="IPR007315">
    <property type="entry name" value="PIG-V/Gpi18"/>
</dbReference>
<evidence type="ECO:0000256" key="5">
    <source>
        <dbReference type="ARBA" id="ARBA00022679"/>
    </source>
</evidence>
<dbReference type="EMBL" id="JBHUEA010000015">
    <property type="protein sequence ID" value="MFD1721999.1"/>
    <property type="molecule type" value="Genomic_DNA"/>
</dbReference>
<keyword evidence="12" id="KW-1185">Reference proteome</keyword>
<feature type="transmembrane region" description="Helical" evidence="10">
    <location>
        <begin position="25"/>
        <end position="47"/>
    </location>
</feature>
<keyword evidence="8 10" id="KW-1133">Transmembrane helix</keyword>
<feature type="transmembrane region" description="Helical" evidence="10">
    <location>
        <begin position="195"/>
        <end position="224"/>
    </location>
</feature>
<organism evidence="11 12">
    <name type="scientific">Amnibacterium endophyticum</name>
    <dbReference type="NCBI Taxonomy" id="2109337"/>
    <lineage>
        <taxon>Bacteria</taxon>
        <taxon>Bacillati</taxon>
        <taxon>Actinomycetota</taxon>
        <taxon>Actinomycetes</taxon>
        <taxon>Micrococcales</taxon>
        <taxon>Microbacteriaceae</taxon>
        <taxon>Amnibacterium</taxon>
    </lineage>
</organism>
<keyword evidence="3" id="KW-0337">GPI-anchor biosynthesis</keyword>
<evidence type="ECO:0000256" key="7">
    <source>
        <dbReference type="ARBA" id="ARBA00022824"/>
    </source>
</evidence>
<evidence type="ECO:0008006" key="13">
    <source>
        <dbReference type="Google" id="ProtNLM"/>
    </source>
</evidence>
<evidence type="ECO:0000256" key="9">
    <source>
        <dbReference type="ARBA" id="ARBA00023136"/>
    </source>
</evidence>
<feature type="transmembrane region" description="Helical" evidence="10">
    <location>
        <begin position="369"/>
        <end position="390"/>
    </location>
</feature>
<comment type="subcellular location">
    <subcellularLocation>
        <location evidence="1">Endoplasmic reticulum membrane</location>
        <topology evidence="1">Multi-pass membrane protein</topology>
    </subcellularLocation>
</comment>
<sequence length="400" mass="42733">MTVDRAATADLRAVMPRPTLRAGSLVLHCLALFAAARTVTSVFLLWLTTQTTAASEAGASPSFTGLSSVWDGRWYRRIAYGGYPATLPVDAHGQVLQNEWAFLPGYPFVTRVVSTITGADWSAAAVGTALVLGAAAAVLLGLLLAPHVGADRALLAVALFSFSPVAFMLQTAYADSMMLCLVFGALLLVDRGRSGWAIPVVIAASLTRPGVLAVALAVALVLLQRWREERRWTRRTTWDLALLAVAGVGGLAWPLIAGSATGRADAYVLTEIAWRAPWTGSAVFTPFEPWLFVAQQLFGIAGPPVLGLVVGATAWFVLIPARRLGRTARIWVGAYALYLLAVFMPQTSLPRLLMPMAPALGAIRTPSRTVAIALVALSTVLQLLWCWCTYGPVKTWLTVP</sequence>
<evidence type="ECO:0000256" key="6">
    <source>
        <dbReference type="ARBA" id="ARBA00022692"/>
    </source>
</evidence>
<keyword evidence="9 10" id="KW-0472">Membrane</keyword>
<feature type="transmembrane region" description="Helical" evidence="10">
    <location>
        <begin position="121"/>
        <end position="144"/>
    </location>
</feature>
<evidence type="ECO:0000256" key="2">
    <source>
        <dbReference type="ARBA" id="ARBA00004687"/>
    </source>
</evidence>
<feature type="transmembrane region" description="Helical" evidence="10">
    <location>
        <begin position="297"/>
        <end position="318"/>
    </location>
</feature>